<evidence type="ECO:0000313" key="6">
    <source>
        <dbReference type="Proteomes" id="UP000184032"/>
    </source>
</evidence>
<dbReference type="EMBL" id="FQXI01000015">
    <property type="protein sequence ID" value="SHH59928.1"/>
    <property type="molecule type" value="Genomic_DNA"/>
</dbReference>
<dbReference type="InterPro" id="IPR028987">
    <property type="entry name" value="ATP_synth_B-like_membr_sf"/>
</dbReference>
<keyword evidence="3" id="KW-0406">Ion transport</keyword>
<dbReference type="AlphaFoldDB" id="A0A1M5UAJ3"/>
<keyword evidence="4" id="KW-0066">ATP synthesis</keyword>
<evidence type="ECO:0000313" key="5">
    <source>
        <dbReference type="EMBL" id="SHH59928.1"/>
    </source>
</evidence>
<dbReference type="Gene3D" id="1.20.5.2950">
    <property type="match status" value="1"/>
</dbReference>
<sequence>MSGTIEKIKDIELKSKERLDNAKVEASTILLNAKKEGQLKYEDIVNKAQAEGKVLIDEATKRGNDRAKPILDKAKHESDKILALNEKDLSKFVDLIVKKVVMVNGNS</sequence>
<keyword evidence="6" id="KW-1185">Reference proteome</keyword>
<evidence type="ECO:0008006" key="7">
    <source>
        <dbReference type="Google" id="ProtNLM"/>
    </source>
</evidence>
<dbReference type="GO" id="GO:0006754">
    <property type="term" value="P:ATP biosynthetic process"/>
    <property type="evidence" value="ECO:0007669"/>
    <property type="project" value="UniProtKB-KW"/>
</dbReference>
<evidence type="ECO:0000256" key="4">
    <source>
        <dbReference type="ARBA" id="ARBA00023310"/>
    </source>
</evidence>
<keyword evidence="2" id="KW-0375">Hydrogen ion transport</keyword>
<organism evidence="5 6">
    <name type="scientific">Anaerosphaera aminiphila DSM 21120</name>
    <dbReference type="NCBI Taxonomy" id="1120995"/>
    <lineage>
        <taxon>Bacteria</taxon>
        <taxon>Bacillati</taxon>
        <taxon>Bacillota</taxon>
        <taxon>Tissierellia</taxon>
        <taxon>Tissierellales</taxon>
        <taxon>Peptoniphilaceae</taxon>
        <taxon>Anaerosphaera</taxon>
    </lineage>
</organism>
<dbReference type="STRING" id="1120995.SAMN02745245_01704"/>
<dbReference type="Proteomes" id="UP000184032">
    <property type="component" value="Unassembled WGS sequence"/>
</dbReference>
<gene>
    <name evidence="5" type="ORF">SAMN02745245_01704</name>
</gene>
<evidence type="ECO:0000256" key="3">
    <source>
        <dbReference type="ARBA" id="ARBA00023065"/>
    </source>
</evidence>
<proteinExistence type="predicted"/>
<name>A0A1M5UAJ3_9FIRM</name>
<dbReference type="SUPFAM" id="SSF81573">
    <property type="entry name" value="F1F0 ATP synthase subunit B, membrane domain"/>
    <property type="match status" value="1"/>
</dbReference>
<keyword evidence="1" id="KW-0813">Transport</keyword>
<reference evidence="5 6" key="1">
    <citation type="submission" date="2016-11" db="EMBL/GenBank/DDBJ databases">
        <authorList>
            <person name="Jaros S."/>
            <person name="Januszkiewicz K."/>
            <person name="Wedrychowicz H."/>
        </authorList>
    </citation>
    <scope>NUCLEOTIDE SEQUENCE [LARGE SCALE GENOMIC DNA]</scope>
    <source>
        <strain evidence="5 6">DSM 21120</strain>
    </source>
</reference>
<evidence type="ECO:0000256" key="2">
    <source>
        <dbReference type="ARBA" id="ARBA00022781"/>
    </source>
</evidence>
<protein>
    <recommendedName>
        <fullName evidence="7">V/A-type H+-transporting ATPase subunit G/H</fullName>
    </recommendedName>
</protein>
<dbReference type="GO" id="GO:1902600">
    <property type="term" value="P:proton transmembrane transport"/>
    <property type="evidence" value="ECO:0007669"/>
    <property type="project" value="UniProtKB-KW"/>
</dbReference>
<evidence type="ECO:0000256" key="1">
    <source>
        <dbReference type="ARBA" id="ARBA00022448"/>
    </source>
</evidence>
<accession>A0A1M5UAJ3</accession>
<dbReference type="RefSeq" id="WP_073185365.1">
    <property type="nucleotide sequence ID" value="NZ_FQXI01000015.1"/>
</dbReference>